<evidence type="ECO:0000259" key="13">
    <source>
        <dbReference type="Pfam" id="PF17708"/>
    </source>
</evidence>
<proteinExistence type="inferred from homology"/>
<dbReference type="Pfam" id="PF17708">
    <property type="entry name" value="Gasdermin_C"/>
    <property type="match status" value="1"/>
</dbReference>
<gene>
    <name evidence="14" type="ORF">NHX12_001594</name>
</gene>
<evidence type="ECO:0000256" key="6">
    <source>
        <dbReference type="ARBA" id="ARBA00022490"/>
    </source>
</evidence>
<dbReference type="AlphaFoldDB" id="A0A9Q0E000"/>
<dbReference type="GO" id="GO:0012501">
    <property type="term" value="P:programmed cell death"/>
    <property type="evidence" value="ECO:0007669"/>
    <property type="project" value="UniProtKB-KW"/>
</dbReference>
<dbReference type="InterPro" id="IPR041263">
    <property type="entry name" value="Gasdermin_PUB"/>
</dbReference>
<keyword evidence="6" id="KW-0963">Cytoplasm</keyword>
<comment type="subcellular location">
    <subcellularLocation>
        <location evidence="2">Cell membrane</location>
        <topology evidence="2">Multi-pass membrane protein</topology>
    </subcellularLocation>
    <subcellularLocation>
        <location evidence="1">Cytoplasm</location>
    </subcellularLocation>
</comment>
<organism evidence="14 15">
    <name type="scientific">Muraenolepis orangiensis</name>
    <name type="common">Patagonian moray cod</name>
    <dbReference type="NCBI Taxonomy" id="630683"/>
    <lineage>
        <taxon>Eukaryota</taxon>
        <taxon>Metazoa</taxon>
        <taxon>Chordata</taxon>
        <taxon>Craniata</taxon>
        <taxon>Vertebrata</taxon>
        <taxon>Euteleostomi</taxon>
        <taxon>Actinopterygii</taxon>
        <taxon>Neopterygii</taxon>
        <taxon>Teleostei</taxon>
        <taxon>Neoteleostei</taxon>
        <taxon>Acanthomorphata</taxon>
        <taxon>Zeiogadaria</taxon>
        <taxon>Gadariae</taxon>
        <taxon>Gadiformes</taxon>
        <taxon>Muraenolepidoidei</taxon>
        <taxon>Muraenolepididae</taxon>
        <taxon>Muraenolepis</taxon>
    </lineage>
</organism>
<keyword evidence="7" id="KW-1210">Necrosis</keyword>
<keyword evidence="15" id="KW-1185">Reference proteome</keyword>
<evidence type="ECO:0000256" key="8">
    <source>
        <dbReference type="ARBA" id="ARBA00022692"/>
    </source>
</evidence>
<dbReference type="Proteomes" id="UP001148018">
    <property type="component" value="Unassembled WGS sequence"/>
</dbReference>
<dbReference type="PANTHER" id="PTHR15207:SF3">
    <property type="entry name" value="DEAFNESS, AUTOSOMAL DOMINANT 5-RELATED"/>
    <property type="match status" value="1"/>
</dbReference>
<protein>
    <recommendedName>
        <fullName evidence="16">Non-syndromic hearing impairment protein 5</fullName>
    </recommendedName>
</protein>
<dbReference type="OrthoDB" id="8815334at2759"/>
<evidence type="ECO:0000313" key="15">
    <source>
        <dbReference type="Proteomes" id="UP001148018"/>
    </source>
</evidence>
<accession>A0A9Q0E000</accession>
<dbReference type="GO" id="GO:0005737">
    <property type="term" value="C:cytoplasm"/>
    <property type="evidence" value="ECO:0007669"/>
    <property type="project" value="UniProtKB-SubCell"/>
</dbReference>
<evidence type="ECO:0000256" key="2">
    <source>
        <dbReference type="ARBA" id="ARBA00004651"/>
    </source>
</evidence>
<dbReference type="EMBL" id="JANIIK010000109">
    <property type="protein sequence ID" value="KAJ3598080.1"/>
    <property type="molecule type" value="Genomic_DNA"/>
</dbReference>
<keyword evidence="9" id="KW-0472">Membrane</keyword>
<keyword evidence="10" id="KW-0564">Palmitate</keyword>
<evidence type="ECO:0000313" key="14">
    <source>
        <dbReference type="EMBL" id="KAJ3598080.1"/>
    </source>
</evidence>
<comment type="caution">
    <text evidence="14">The sequence shown here is derived from an EMBL/GenBank/DDBJ whole genome shotgun (WGS) entry which is preliminary data.</text>
</comment>
<evidence type="ECO:0000256" key="3">
    <source>
        <dbReference type="ARBA" id="ARBA00009279"/>
    </source>
</evidence>
<feature type="domain" description="Gasdermin PUB" evidence="13">
    <location>
        <begin position="270"/>
        <end position="444"/>
    </location>
</feature>
<sequence>MFATATKNFVEEVDKDGILIPVSSLNDSIQMLSLVIKRRRHWFWQKHKYLATDFCLNDVMTGDTPIKPVVTETDFIKYNGTFRDNVQGNMEANVHPEFASLNVKGKDACKLQSSFGSLKKEDLDVQKLLRDSKDRVLDMSHSLVQQTKEKRREVFGVVKERIVTTQPSSVIEEVQQTGTLGGLLSLCGSNSLKVSFKDNANLSKDSNVTMEIPPHTAIAYGLSELVVKPNGHYELCLMSDTDGGFEVDGPHKNKLISAIGGPDNTAATNWLKQELHKLSSHFQLLSGLEASTRSSLLQHLTSAMKERGAVSLLESVLSQMRHGKRPSLDNVEVDSQRRTIHAILDILELSDGENSVETGDSSCTLLALYLITSALDAMPDDCHAVLGSCCTPPVLKSLELLVQCVMDDGEMSLSSGDLAPLTGDTFQMTELLFSSGGVSLKRDGDVLRTEVSHQGPADPSLVLCIAVKGLASIAHAV</sequence>
<dbReference type="Pfam" id="PF04598">
    <property type="entry name" value="Gasdermin"/>
    <property type="match status" value="1"/>
</dbReference>
<comment type="similarity">
    <text evidence="3">Belongs to the gasdermin family.</text>
</comment>
<name>A0A9Q0E000_9TELE</name>
<keyword evidence="4" id="KW-1134">Transmembrane beta strand</keyword>
<dbReference type="InterPro" id="IPR040460">
    <property type="entry name" value="Gasdermin_pore"/>
</dbReference>
<evidence type="ECO:0000256" key="10">
    <source>
        <dbReference type="ARBA" id="ARBA00023139"/>
    </source>
</evidence>
<evidence type="ECO:0000259" key="12">
    <source>
        <dbReference type="Pfam" id="PF04598"/>
    </source>
</evidence>
<keyword evidence="11" id="KW-0449">Lipoprotein</keyword>
<dbReference type="InterPro" id="IPR042377">
    <property type="entry name" value="GSDME"/>
</dbReference>
<keyword evidence="5" id="KW-1003">Cell membrane</keyword>
<evidence type="ECO:0008006" key="16">
    <source>
        <dbReference type="Google" id="ProtNLM"/>
    </source>
</evidence>
<keyword evidence="8" id="KW-0812">Transmembrane</keyword>
<evidence type="ECO:0000256" key="9">
    <source>
        <dbReference type="ARBA" id="ARBA00023136"/>
    </source>
</evidence>
<evidence type="ECO:0000256" key="7">
    <source>
        <dbReference type="ARBA" id="ARBA00022590"/>
    </source>
</evidence>
<reference evidence="14" key="1">
    <citation type="submission" date="2022-07" db="EMBL/GenBank/DDBJ databases">
        <title>Chromosome-level genome of Muraenolepis orangiensis.</title>
        <authorList>
            <person name="Kim J."/>
        </authorList>
    </citation>
    <scope>NUCLEOTIDE SEQUENCE</scope>
    <source>
        <strain evidence="14">KU_S4_2022</strain>
        <tissue evidence="14">Muscle</tissue>
    </source>
</reference>
<evidence type="ECO:0000256" key="11">
    <source>
        <dbReference type="ARBA" id="ARBA00023288"/>
    </source>
</evidence>
<dbReference type="GO" id="GO:0005886">
    <property type="term" value="C:plasma membrane"/>
    <property type="evidence" value="ECO:0007669"/>
    <property type="project" value="UniProtKB-SubCell"/>
</dbReference>
<evidence type="ECO:0000256" key="1">
    <source>
        <dbReference type="ARBA" id="ARBA00004496"/>
    </source>
</evidence>
<evidence type="ECO:0000256" key="4">
    <source>
        <dbReference type="ARBA" id="ARBA00022452"/>
    </source>
</evidence>
<evidence type="ECO:0000256" key="5">
    <source>
        <dbReference type="ARBA" id="ARBA00022475"/>
    </source>
</evidence>
<feature type="domain" description="Gasdermin pore forming" evidence="12">
    <location>
        <begin position="1"/>
        <end position="246"/>
    </location>
</feature>
<dbReference type="PANTHER" id="PTHR15207">
    <property type="entry name" value="NONSYNDROMIC HEARING IMPAIRMENT PROTEIN"/>
    <property type="match status" value="1"/>
</dbReference>